<keyword evidence="1" id="KW-0547">Nucleotide-binding</keyword>
<protein>
    <submittedName>
        <fullName evidence="3">Uncharacterized protein</fullName>
    </submittedName>
</protein>
<proteinExistence type="predicted"/>
<evidence type="ECO:0000313" key="4">
    <source>
        <dbReference type="Proteomes" id="UP000663866"/>
    </source>
</evidence>
<name>A0A820H9Z9_9BILA</name>
<gene>
    <name evidence="3" type="ORF">OVN521_LOCUS30900</name>
</gene>
<reference evidence="3" key="1">
    <citation type="submission" date="2021-02" db="EMBL/GenBank/DDBJ databases">
        <authorList>
            <person name="Nowell W R."/>
        </authorList>
    </citation>
    <scope>NUCLEOTIDE SEQUENCE</scope>
</reference>
<dbReference type="Proteomes" id="UP000663866">
    <property type="component" value="Unassembled WGS sequence"/>
</dbReference>
<evidence type="ECO:0000256" key="1">
    <source>
        <dbReference type="ARBA" id="ARBA00022741"/>
    </source>
</evidence>
<dbReference type="InterPro" id="IPR006689">
    <property type="entry name" value="Small_GTPase_ARF/SAR"/>
</dbReference>
<accession>A0A820H9Z9</accession>
<evidence type="ECO:0000313" key="3">
    <source>
        <dbReference type="EMBL" id="CAF4290299.1"/>
    </source>
</evidence>
<dbReference type="EMBL" id="CAJOBG010012749">
    <property type="protein sequence ID" value="CAF4290299.1"/>
    <property type="molecule type" value="Genomic_DNA"/>
</dbReference>
<evidence type="ECO:0000256" key="2">
    <source>
        <dbReference type="ARBA" id="ARBA00023134"/>
    </source>
</evidence>
<sequence length="41" mass="4895">RRVWKDYFPAVDSVVFLVDAVDRTRFTEAKVELDVRIFSFT</sequence>
<feature type="non-terminal residue" evidence="3">
    <location>
        <position position="1"/>
    </location>
</feature>
<dbReference type="InterPro" id="IPR027417">
    <property type="entry name" value="P-loop_NTPase"/>
</dbReference>
<dbReference type="GO" id="GO:0003924">
    <property type="term" value="F:GTPase activity"/>
    <property type="evidence" value="ECO:0007669"/>
    <property type="project" value="InterPro"/>
</dbReference>
<keyword evidence="4" id="KW-1185">Reference proteome</keyword>
<keyword evidence="2" id="KW-0342">GTP-binding</keyword>
<dbReference type="SUPFAM" id="SSF52540">
    <property type="entry name" value="P-loop containing nucleoside triphosphate hydrolases"/>
    <property type="match status" value="1"/>
</dbReference>
<dbReference type="GO" id="GO:0005525">
    <property type="term" value="F:GTP binding"/>
    <property type="evidence" value="ECO:0007669"/>
    <property type="project" value="UniProtKB-KW"/>
</dbReference>
<dbReference type="Gene3D" id="3.40.50.300">
    <property type="entry name" value="P-loop containing nucleotide triphosphate hydrolases"/>
    <property type="match status" value="1"/>
</dbReference>
<organism evidence="3 4">
    <name type="scientific">Rotaria magnacalcarata</name>
    <dbReference type="NCBI Taxonomy" id="392030"/>
    <lineage>
        <taxon>Eukaryota</taxon>
        <taxon>Metazoa</taxon>
        <taxon>Spiralia</taxon>
        <taxon>Gnathifera</taxon>
        <taxon>Rotifera</taxon>
        <taxon>Eurotatoria</taxon>
        <taxon>Bdelloidea</taxon>
        <taxon>Philodinida</taxon>
        <taxon>Philodinidae</taxon>
        <taxon>Rotaria</taxon>
    </lineage>
</organism>
<dbReference type="AlphaFoldDB" id="A0A820H9Z9"/>
<comment type="caution">
    <text evidence="3">The sequence shown here is derived from an EMBL/GenBank/DDBJ whole genome shotgun (WGS) entry which is preliminary data.</text>
</comment>
<dbReference type="Pfam" id="PF00025">
    <property type="entry name" value="Arf"/>
    <property type="match status" value="1"/>
</dbReference>